<proteinExistence type="predicted"/>
<dbReference type="SUPFAM" id="SSF53335">
    <property type="entry name" value="S-adenosyl-L-methionine-dependent methyltransferases"/>
    <property type="match status" value="1"/>
</dbReference>
<dbReference type="OrthoDB" id="46564at2759"/>
<dbReference type="InterPro" id="IPR029063">
    <property type="entry name" value="SAM-dependent_MTases_sf"/>
</dbReference>
<dbReference type="FunCoup" id="A0A1W4WIU4">
    <property type="interactions" value="615"/>
</dbReference>
<dbReference type="Gene3D" id="3.40.50.150">
    <property type="entry name" value="Vaccinia Virus protein VP39"/>
    <property type="match status" value="1"/>
</dbReference>
<evidence type="ECO:0000313" key="1">
    <source>
        <dbReference type="Proteomes" id="UP000192223"/>
    </source>
</evidence>
<keyword evidence="1" id="KW-1185">Reference proteome</keyword>
<protein>
    <submittedName>
        <fullName evidence="2">Methyltransferase-like protein 22 isoform X1</fullName>
    </submittedName>
</protein>
<dbReference type="RefSeq" id="XP_018320377.1">
    <property type="nucleotide sequence ID" value="XM_018464875.1"/>
</dbReference>
<dbReference type="InParanoid" id="A0A1W4WIU4"/>
<dbReference type="PANTHER" id="PTHR23108">
    <property type="entry name" value="METHYLTRANSFERASE-RELATED"/>
    <property type="match status" value="1"/>
</dbReference>
<reference evidence="2" key="1">
    <citation type="submission" date="2025-08" db="UniProtKB">
        <authorList>
            <consortium name="RefSeq"/>
        </authorList>
    </citation>
    <scope>IDENTIFICATION</scope>
    <source>
        <tissue evidence="2">Entire body</tissue>
    </source>
</reference>
<sequence length="284" mass="32695">MDDEDYKVSSEIYSEFDYRTTIEPKLNKNDLVSRFPFKWPPKLAQTDNDGDLVVDRSDFNEQDSRAEFVEIEHSGSTVLGLVGLQVWRGALLLADWLFHIRKLLKNNSVILELGSGVGLTSIIGAHYAPVVCTDVNKGEILKLIESNVARNSHLLVYPVKIVELDFTQTEFTQEIKDLLPNIEVILAADVVYDDEITLAFVNTLQRLLSHQPPHKYAYVALEKRYVFTISDCDSVAPCYDYFLECLRNKDDLVAEEIDLNFPQFFEYNRVRELVLWKVCSKYKK</sequence>
<evidence type="ECO:0000313" key="2">
    <source>
        <dbReference type="RefSeq" id="XP_018320377.1"/>
    </source>
</evidence>
<dbReference type="PANTHER" id="PTHR23108:SF0">
    <property type="entry name" value="METHYLTRANSFERASE-LIKE PROTEIN 22"/>
    <property type="match status" value="1"/>
</dbReference>
<dbReference type="InterPro" id="IPR038899">
    <property type="entry name" value="METTL22"/>
</dbReference>
<dbReference type="Pfam" id="PF10294">
    <property type="entry name" value="Methyltransf_16"/>
    <property type="match status" value="1"/>
</dbReference>
<dbReference type="GO" id="GO:0005634">
    <property type="term" value="C:nucleus"/>
    <property type="evidence" value="ECO:0007669"/>
    <property type="project" value="TreeGrafter"/>
</dbReference>
<dbReference type="InterPro" id="IPR019410">
    <property type="entry name" value="Methyltransf_16"/>
</dbReference>
<organism evidence="1 2">
    <name type="scientific">Agrilus planipennis</name>
    <name type="common">Emerald ash borer</name>
    <name type="synonym">Agrilus marcopoli</name>
    <dbReference type="NCBI Taxonomy" id="224129"/>
    <lineage>
        <taxon>Eukaryota</taxon>
        <taxon>Metazoa</taxon>
        <taxon>Ecdysozoa</taxon>
        <taxon>Arthropoda</taxon>
        <taxon>Hexapoda</taxon>
        <taxon>Insecta</taxon>
        <taxon>Pterygota</taxon>
        <taxon>Neoptera</taxon>
        <taxon>Endopterygota</taxon>
        <taxon>Coleoptera</taxon>
        <taxon>Polyphaga</taxon>
        <taxon>Elateriformia</taxon>
        <taxon>Buprestoidea</taxon>
        <taxon>Buprestidae</taxon>
        <taxon>Agrilinae</taxon>
        <taxon>Agrilus</taxon>
    </lineage>
</organism>
<dbReference type="GO" id="GO:0008276">
    <property type="term" value="F:protein methyltransferase activity"/>
    <property type="evidence" value="ECO:0007669"/>
    <property type="project" value="InterPro"/>
</dbReference>
<dbReference type="STRING" id="224129.A0A1W4WIU4"/>
<accession>A0A1W4WIU4</accession>
<dbReference type="KEGG" id="apln:108733629"/>
<gene>
    <name evidence="2" type="primary">LOC108733629</name>
</gene>
<dbReference type="AlphaFoldDB" id="A0A1W4WIU4"/>
<dbReference type="GeneID" id="108733629"/>
<dbReference type="Proteomes" id="UP000192223">
    <property type="component" value="Unplaced"/>
</dbReference>
<name>A0A1W4WIU4_AGRPL</name>